<feature type="region of interest" description="Disordered" evidence="1">
    <location>
        <begin position="1"/>
        <end position="181"/>
    </location>
</feature>
<feature type="non-terminal residue" evidence="2">
    <location>
        <position position="1"/>
    </location>
</feature>
<evidence type="ECO:0000313" key="2">
    <source>
        <dbReference type="EMBL" id="BAK04526.1"/>
    </source>
</evidence>
<organism evidence="2">
    <name type="scientific">Hordeum vulgare subsp. vulgare</name>
    <name type="common">Domesticated barley</name>
    <dbReference type="NCBI Taxonomy" id="112509"/>
    <lineage>
        <taxon>Eukaryota</taxon>
        <taxon>Viridiplantae</taxon>
        <taxon>Streptophyta</taxon>
        <taxon>Embryophyta</taxon>
        <taxon>Tracheophyta</taxon>
        <taxon>Spermatophyta</taxon>
        <taxon>Magnoliopsida</taxon>
        <taxon>Liliopsida</taxon>
        <taxon>Poales</taxon>
        <taxon>Poaceae</taxon>
        <taxon>BOP clade</taxon>
        <taxon>Pooideae</taxon>
        <taxon>Triticodae</taxon>
        <taxon>Triticeae</taxon>
        <taxon>Hordeinae</taxon>
        <taxon>Hordeum</taxon>
    </lineage>
</organism>
<name>F2EB04_HORVV</name>
<protein>
    <submittedName>
        <fullName evidence="2">Predicted protein</fullName>
    </submittedName>
</protein>
<reference evidence="2" key="1">
    <citation type="journal article" date="2011" name="Plant Physiol.">
        <title>Comprehensive sequence analysis of 24,783 barley full-length cDNAs derived from 12 clone libraries.</title>
        <authorList>
            <person name="Matsumoto T."/>
            <person name="Tanaka T."/>
            <person name="Sakai H."/>
            <person name="Amano N."/>
            <person name="Kanamori H."/>
            <person name="Kurita K."/>
            <person name="Kikuta A."/>
            <person name="Kamiya K."/>
            <person name="Yamamoto M."/>
            <person name="Ikawa H."/>
            <person name="Fujii N."/>
            <person name="Hori K."/>
            <person name="Itoh T."/>
            <person name="Sato K."/>
        </authorList>
    </citation>
    <scope>NUCLEOTIDE SEQUENCE</scope>
    <source>
        <tissue evidence="2">Flower</tissue>
    </source>
</reference>
<feature type="compositionally biased region" description="Basic and acidic residues" evidence="1">
    <location>
        <begin position="117"/>
        <end position="126"/>
    </location>
</feature>
<dbReference type="AlphaFoldDB" id="F2EB04"/>
<feature type="compositionally biased region" description="Low complexity" evidence="1">
    <location>
        <begin position="88"/>
        <end position="116"/>
    </location>
</feature>
<proteinExistence type="evidence at transcript level"/>
<feature type="compositionally biased region" description="Basic and acidic residues" evidence="1">
    <location>
        <begin position="137"/>
        <end position="160"/>
    </location>
</feature>
<sequence>HRGGVQLPERPGHQPGPVGPPPAGLGGLLLGPAAVPDPRPQRRPGRRPPQRPPRPHLPLLAGHPGEPRARHHGEVRRRRGVPGDGRRLVPAPADALALPQRARAGRAPVRPGAAHAPPERQGEQQVRRRRPALPDRGAPRRDPALAGAVHREDRGQEEGARGGARGRGGPEEAGEGERHLLQVHGLLHHAAVHRGHRLGRRHQGAACGASPGGAAQRRRPRPCQDERSAAPGGQRQGGRPVLQLASFRRRELGRLEACTAK</sequence>
<dbReference type="EMBL" id="AK373329">
    <property type="protein sequence ID" value="BAK04526.1"/>
    <property type="molecule type" value="mRNA"/>
</dbReference>
<feature type="region of interest" description="Disordered" evidence="1">
    <location>
        <begin position="195"/>
        <end position="245"/>
    </location>
</feature>
<feature type="compositionally biased region" description="Basic residues" evidence="1">
    <location>
        <begin position="69"/>
        <end position="80"/>
    </location>
</feature>
<evidence type="ECO:0000256" key="1">
    <source>
        <dbReference type="SAM" id="MobiDB-lite"/>
    </source>
</evidence>
<accession>F2EB04</accession>
<feature type="compositionally biased region" description="Low complexity" evidence="1">
    <location>
        <begin position="204"/>
        <end position="215"/>
    </location>
</feature>